<name>A0A564TMZ2_STRVE</name>
<dbReference type="RefSeq" id="WP_003097334.1">
    <property type="nucleotide sequence ID" value="NZ_CABHNJ010000032.1"/>
</dbReference>
<dbReference type="InterPro" id="IPR038646">
    <property type="entry name" value="Atu4866-like_sf"/>
</dbReference>
<protein>
    <submittedName>
        <fullName evidence="3">Uncharacterized protein</fullName>
    </submittedName>
</protein>
<dbReference type="EMBL" id="JAUJGC010000031">
    <property type="protein sequence ID" value="MDN5269933.1"/>
    <property type="molecule type" value="Genomic_DNA"/>
</dbReference>
<sequence>MKKVLIIVSVVVIALAGIGVGAYFLTREKSPEQQVVGTWYDGENDVTIELKSNKSLKITKESGESRTGTWRIAGDKIKFTATSGPKAEGELSTGKIESIFFEFTNTNVSYALHDATYEKQ</sequence>
<dbReference type="Proteomes" id="UP001172310">
    <property type="component" value="Unassembled WGS sequence"/>
</dbReference>
<keyword evidence="1" id="KW-1133">Transmembrane helix</keyword>
<dbReference type="Gene3D" id="2.40.128.290">
    <property type="entry name" value="Uncharacterised protein Atu4866, PF11512"/>
    <property type="match status" value="1"/>
</dbReference>
<feature type="transmembrane region" description="Helical" evidence="1">
    <location>
        <begin position="6"/>
        <end position="25"/>
    </location>
</feature>
<dbReference type="EMBL" id="CABHNJ010000032">
    <property type="protein sequence ID" value="VUX08647.1"/>
    <property type="molecule type" value="Genomic_DNA"/>
</dbReference>
<gene>
    <name evidence="2" type="ORF">QY913_07365</name>
    <name evidence="3" type="ORF">SSSS39_00039</name>
</gene>
<proteinExistence type="predicted"/>
<keyword evidence="1" id="KW-0472">Membrane</keyword>
<organism evidence="3 4">
    <name type="scientific">Streptococcus vestibularis</name>
    <dbReference type="NCBI Taxonomy" id="1343"/>
    <lineage>
        <taxon>Bacteria</taxon>
        <taxon>Bacillati</taxon>
        <taxon>Bacillota</taxon>
        <taxon>Bacilli</taxon>
        <taxon>Lactobacillales</taxon>
        <taxon>Streptococcaceae</taxon>
        <taxon>Streptococcus</taxon>
    </lineage>
</organism>
<evidence type="ECO:0000256" key="1">
    <source>
        <dbReference type="SAM" id="Phobius"/>
    </source>
</evidence>
<accession>A0A564TMZ2</accession>
<reference evidence="2" key="2">
    <citation type="submission" date="2023-07" db="EMBL/GenBank/DDBJ databases">
        <title>SVep1, a Temperate Phage of Human Oral Commensal Streptococcus vestibularis.</title>
        <authorList>
            <person name="Wu M."/>
            <person name="Zhu Y."/>
            <person name="Li Y."/>
        </authorList>
    </citation>
    <scope>NUCLEOTIDE SEQUENCE</scope>
    <source>
        <strain evidence="2">SVE8</strain>
    </source>
</reference>
<evidence type="ECO:0000313" key="4">
    <source>
        <dbReference type="Proteomes" id="UP000380217"/>
    </source>
</evidence>
<keyword evidence="1" id="KW-0812">Transmembrane</keyword>
<dbReference type="GeneID" id="93791721"/>
<dbReference type="Proteomes" id="UP000380217">
    <property type="component" value="Unassembled WGS sequence"/>
</dbReference>
<evidence type="ECO:0000313" key="3">
    <source>
        <dbReference type="EMBL" id="VUX08647.1"/>
    </source>
</evidence>
<reference evidence="3 4" key="1">
    <citation type="submission" date="2019-07" db="EMBL/GenBank/DDBJ databases">
        <authorList>
            <person name="Hibberd C M."/>
            <person name="Gehrig L. J."/>
            <person name="Chang H.-W."/>
            <person name="Venkatesh S."/>
        </authorList>
    </citation>
    <scope>NUCLEOTIDE SEQUENCE [LARGE SCALE GENOMIC DNA]</scope>
    <source>
        <strain evidence="3">Streptococcus_salivarius_SS_Bg39</strain>
    </source>
</reference>
<evidence type="ECO:0000313" key="2">
    <source>
        <dbReference type="EMBL" id="MDN5269933.1"/>
    </source>
</evidence>
<dbReference type="AlphaFoldDB" id="A0A564TMZ2"/>